<reference evidence="10 11" key="1">
    <citation type="submission" date="2021-05" db="EMBL/GenBank/DDBJ databases">
        <title>Fusibacter ferrireducens sp. nov., an anaerobic, sulfur- and Fe-reducing bacterium isolated from the mangrove sediment.</title>
        <authorList>
            <person name="Qiu D."/>
        </authorList>
    </citation>
    <scope>NUCLEOTIDE SEQUENCE [LARGE SCALE GENOMIC DNA]</scope>
    <source>
        <strain evidence="10 11">DSM 12116</strain>
    </source>
</reference>
<feature type="domain" description="Pyrroline-5-carboxylate reductase dimerisation" evidence="9">
    <location>
        <begin position="162"/>
        <end position="265"/>
    </location>
</feature>
<evidence type="ECO:0000256" key="2">
    <source>
        <dbReference type="ARBA" id="ARBA00022650"/>
    </source>
</evidence>
<evidence type="ECO:0000313" key="10">
    <source>
        <dbReference type="EMBL" id="MBS7526636.1"/>
    </source>
</evidence>
<dbReference type="EC" id="1.5.1.2" evidence="5 6"/>
<accession>A0ABS5PPX3</accession>
<sequence length="269" mass="28838">MKYKVGFLGGGNIAKAIIGGFINSGLYKTEHIIASARSEKTIRELQSRFGIAATLDNALIVQQSEIVIIAVKPYMIDAVITPLRTLFTDNHIVISVAAGVSTQTLKQYFDDPVKLYRVMPNTPAQVGAGMSVIFTDVSEDEPSCQTVKKLFESVGLVEVLNESLVHACIAVQGSSPAYMFMMLEAMGDAGVKLGLPRDKAYLMAAQTMLGSAQMLLETKMHPGALKDMVTSPGGTTIEAVAKLEESGFRHGVIKAMVACADVSETMSKK</sequence>
<evidence type="ECO:0000259" key="9">
    <source>
        <dbReference type="Pfam" id="PF14748"/>
    </source>
</evidence>
<comment type="catalytic activity">
    <reaction evidence="5">
        <text>L-proline + NAD(+) = (S)-1-pyrroline-5-carboxylate + NADH + 2 H(+)</text>
        <dbReference type="Rhea" id="RHEA:14105"/>
        <dbReference type="ChEBI" id="CHEBI:15378"/>
        <dbReference type="ChEBI" id="CHEBI:17388"/>
        <dbReference type="ChEBI" id="CHEBI:57540"/>
        <dbReference type="ChEBI" id="CHEBI:57945"/>
        <dbReference type="ChEBI" id="CHEBI:60039"/>
        <dbReference type="EC" id="1.5.1.2"/>
    </reaction>
</comment>
<dbReference type="PANTHER" id="PTHR11645">
    <property type="entry name" value="PYRROLINE-5-CARBOXYLATE REDUCTASE"/>
    <property type="match status" value="1"/>
</dbReference>
<dbReference type="HAMAP" id="MF_01925">
    <property type="entry name" value="P5C_reductase"/>
    <property type="match status" value="1"/>
</dbReference>
<dbReference type="InterPro" id="IPR028939">
    <property type="entry name" value="P5C_Rdtase_cat_N"/>
</dbReference>
<keyword evidence="5 7" id="KW-0028">Amino-acid biosynthesis</keyword>
<comment type="catalytic activity">
    <reaction evidence="5 7">
        <text>L-proline + NADP(+) = (S)-1-pyrroline-5-carboxylate + NADPH + 2 H(+)</text>
        <dbReference type="Rhea" id="RHEA:14109"/>
        <dbReference type="ChEBI" id="CHEBI:15378"/>
        <dbReference type="ChEBI" id="CHEBI:17388"/>
        <dbReference type="ChEBI" id="CHEBI:57783"/>
        <dbReference type="ChEBI" id="CHEBI:58349"/>
        <dbReference type="ChEBI" id="CHEBI:60039"/>
        <dbReference type="EC" id="1.5.1.2"/>
    </reaction>
</comment>
<dbReference type="NCBIfam" id="TIGR00112">
    <property type="entry name" value="proC"/>
    <property type="match status" value="1"/>
</dbReference>
<evidence type="ECO:0000256" key="4">
    <source>
        <dbReference type="ARBA" id="ARBA00023002"/>
    </source>
</evidence>
<evidence type="ECO:0000256" key="3">
    <source>
        <dbReference type="ARBA" id="ARBA00022857"/>
    </source>
</evidence>
<proteinExistence type="inferred from homology"/>
<keyword evidence="2 5" id="KW-0641">Proline biosynthesis</keyword>
<keyword evidence="4 5" id="KW-0560">Oxidoreductase</keyword>
<evidence type="ECO:0000313" key="11">
    <source>
        <dbReference type="Proteomes" id="UP000746471"/>
    </source>
</evidence>
<keyword evidence="5" id="KW-0963">Cytoplasm</keyword>
<feature type="domain" description="Pyrroline-5-carboxylate reductase catalytic N-terminal" evidence="8">
    <location>
        <begin position="4"/>
        <end position="99"/>
    </location>
</feature>
<dbReference type="GO" id="GO:0004735">
    <property type="term" value="F:pyrroline-5-carboxylate reductase activity"/>
    <property type="evidence" value="ECO:0007669"/>
    <property type="project" value="UniProtKB-EC"/>
</dbReference>
<dbReference type="SUPFAM" id="SSF51735">
    <property type="entry name" value="NAD(P)-binding Rossmann-fold domains"/>
    <property type="match status" value="1"/>
</dbReference>
<dbReference type="InterPro" id="IPR000304">
    <property type="entry name" value="Pyrroline-COOH_reductase"/>
</dbReference>
<evidence type="ECO:0000256" key="6">
    <source>
        <dbReference type="NCBIfam" id="TIGR00112"/>
    </source>
</evidence>
<comment type="function">
    <text evidence="5">Catalyzes the reduction of 1-pyrroline-5-carboxylate (PCA) to L-proline.</text>
</comment>
<evidence type="ECO:0000256" key="5">
    <source>
        <dbReference type="HAMAP-Rule" id="MF_01925"/>
    </source>
</evidence>
<keyword evidence="11" id="KW-1185">Reference proteome</keyword>
<comment type="pathway">
    <text evidence="5 7">Amino-acid biosynthesis; L-proline biosynthesis; L-proline from L-glutamate 5-semialdehyde: step 1/1.</text>
</comment>
<dbReference type="PIRSF" id="PIRSF000193">
    <property type="entry name" value="Pyrrol-5-carb_rd"/>
    <property type="match status" value="1"/>
</dbReference>
<dbReference type="InterPro" id="IPR029036">
    <property type="entry name" value="P5CR_dimer"/>
</dbReference>
<evidence type="ECO:0000259" key="8">
    <source>
        <dbReference type="Pfam" id="PF03807"/>
    </source>
</evidence>
<comment type="similarity">
    <text evidence="1 5 7">Belongs to the pyrroline-5-carboxylate reductase family.</text>
</comment>
<name>A0ABS5PPX3_9FIRM</name>
<organism evidence="10 11">
    <name type="scientific">Fusibacter paucivorans</name>
    <dbReference type="NCBI Taxonomy" id="76009"/>
    <lineage>
        <taxon>Bacteria</taxon>
        <taxon>Bacillati</taxon>
        <taxon>Bacillota</taxon>
        <taxon>Clostridia</taxon>
        <taxon>Eubacteriales</taxon>
        <taxon>Eubacteriales Family XII. Incertae Sedis</taxon>
        <taxon>Fusibacter</taxon>
    </lineage>
</organism>
<dbReference type="InterPro" id="IPR008927">
    <property type="entry name" value="6-PGluconate_DH-like_C_sf"/>
</dbReference>
<dbReference type="InterPro" id="IPR053790">
    <property type="entry name" value="P5CR-like_CS"/>
</dbReference>
<evidence type="ECO:0000256" key="1">
    <source>
        <dbReference type="ARBA" id="ARBA00005525"/>
    </source>
</evidence>
<keyword evidence="3 5" id="KW-0521">NADP</keyword>
<dbReference type="RefSeq" id="WP_213236498.1">
    <property type="nucleotide sequence ID" value="NZ_JAHBCL010000012.1"/>
</dbReference>
<dbReference type="Gene3D" id="1.10.3730.10">
    <property type="entry name" value="ProC C-terminal domain-like"/>
    <property type="match status" value="1"/>
</dbReference>
<dbReference type="Pfam" id="PF14748">
    <property type="entry name" value="P5CR_dimer"/>
    <property type="match status" value="1"/>
</dbReference>
<dbReference type="Proteomes" id="UP000746471">
    <property type="component" value="Unassembled WGS sequence"/>
</dbReference>
<dbReference type="Pfam" id="PF03807">
    <property type="entry name" value="F420_oxidored"/>
    <property type="match status" value="1"/>
</dbReference>
<gene>
    <name evidence="5 10" type="primary">proC</name>
    <name evidence="10" type="ORF">KHM83_08105</name>
</gene>
<dbReference type="Gene3D" id="3.40.50.720">
    <property type="entry name" value="NAD(P)-binding Rossmann-like Domain"/>
    <property type="match status" value="1"/>
</dbReference>
<comment type="caution">
    <text evidence="10">The sequence shown here is derived from an EMBL/GenBank/DDBJ whole genome shotgun (WGS) entry which is preliminary data.</text>
</comment>
<protein>
    <recommendedName>
        <fullName evidence="5 6">Pyrroline-5-carboxylate reductase</fullName>
        <shortName evidence="5">P5C reductase</shortName>
        <shortName evidence="5">P5CR</shortName>
        <ecNumber evidence="5 6">1.5.1.2</ecNumber>
    </recommendedName>
    <alternativeName>
        <fullName evidence="5">PCA reductase</fullName>
    </alternativeName>
</protein>
<dbReference type="SUPFAM" id="SSF48179">
    <property type="entry name" value="6-phosphogluconate dehydrogenase C-terminal domain-like"/>
    <property type="match status" value="1"/>
</dbReference>
<dbReference type="PANTHER" id="PTHR11645:SF0">
    <property type="entry name" value="PYRROLINE-5-CARBOXYLATE REDUCTASE 3"/>
    <property type="match status" value="1"/>
</dbReference>
<evidence type="ECO:0000256" key="7">
    <source>
        <dbReference type="RuleBase" id="RU003903"/>
    </source>
</evidence>
<dbReference type="InterPro" id="IPR036291">
    <property type="entry name" value="NAD(P)-bd_dom_sf"/>
</dbReference>
<dbReference type="PROSITE" id="PS00521">
    <property type="entry name" value="P5CR"/>
    <property type="match status" value="1"/>
</dbReference>
<comment type="subcellular location">
    <subcellularLocation>
        <location evidence="5">Cytoplasm</location>
    </subcellularLocation>
</comment>
<dbReference type="EMBL" id="JAHBCL010000012">
    <property type="protein sequence ID" value="MBS7526636.1"/>
    <property type="molecule type" value="Genomic_DNA"/>
</dbReference>